<accession>A0A1I0QP16</accession>
<gene>
    <name evidence="6" type="ORF">SAMN04487945_2789</name>
</gene>
<dbReference type="RefSeq" id="WP_089670073.1">
    <property type="nucleotide sequence ID" value="NZ_FOJA01000001.1"/>
</dbReference>
<dbReference type="InterPro" id="IPR016181">
    <property type="entry name" value="Acyl_CoA_acyltransferase"/>
</dbReference>
<protein>
    <submittedName>
        <fullName evidence="6">Protein N-acetyltransferase, RimJ/RimL family</fullName>
    </submittedName>
</protein>
<dbReference type="PANTHER" id="PTHR43792:SF8">
    <property type="entry name" value="[RIBOSOMAL PROTEIN US5]-ALANINE N-ACETYLTRANSFERASE"/>
    <property type="match status" value="1"/>
</dbReference>
<evidence type="ECO:0000256" key="3">
    <source>
        <dbReference type="ARBA" id="ARBA00038502"/>
    </source>
</evidence>
<dbReference type="Gene3D" id="3.40.630.30">
    <property type="match status" value="1"/>
</dbReference>
<feature type="region of interest" description="Disordered" evidence="4">
    <location>
        <begin position="28"/>
        <end position="57"/>
    </location>
</feature>
<organism evidence="6 7">
    <name type="scientific">Halobacterium jilantaiense</name>
    <dbReference type="NCBI Taxonomy" id="355548"/>
    <lineage>
        <taxon>Archaea</taxon>
        <taxon>Methanobacteriati</taxon>
        <taxon>Methanobacteriota</taxon>
        <taxon>Stenosarchaea group</taxon>
        <taxon>Halobacteria</taxon>
        <taxon>Halobacteriales</taxon>
        <taxon>Halobacteriaceae</taxon>
        <taxon>Halobacterium</taxon>
    </lineage>
</organism>
<dbReference type="PANTHER" id="PTHR43792">
    <property type="entry name" value="GNAT FAMILY, PUTATIVE (AFU_ORTHOLOGUE AFUA_3G00765)-RELATED-RELATED"/>
    <property type="match status" value="1"/>
</dbReference>
<evidence type="ECO:0000256" key="1">
    <source>
        <dbReference type="ARBA" id="ARBA00022679"/>
    </source>
</evidence>
<keyword evidence="2" id="KW-0012">Acyltransferase</keyword>
<sequence length="186" mass="20504">MPGPVFLDGDTVSLRPATDADVSFLRENEQDPQIRASRSVQTPVSEEQARRRIGGTMGRSDDTLGLLVCRDTTPVGFVYLLREQPNADVYRAAELAYWVTPGEWGNGYATAASELAVEYAFAELGLHRVDASAFESNTASKRVLEKLGFTREGTARRAAYVDGEWIDVAEFGLLESEWATGRHEQS</sequence>
<evidence type="ECO:0000256" key="2">
    <source>
        <dbReference type="ARBA" id="ARBA00023315"/>
    </source>
</evidence>
<dbReference type="PROSITE" id="PS51186">
    <property type="entry name" value="GNAT"/>
    <property type="match status" value="1"/>
</dbReference>
<evidence type="ECO:0000256" key="4">
    <source>
        <dbReference type="SAM" id="MobiDB-lite"/>
    </source>
</evidence>
<dbReference type="SUPFAM" id="SSF55729">
    <property type="entry name" value="Acyl-CoA N-acyltransferases (Nat)"/>
    <property type="match status" value="1"/>
</dbReference>
<evidence type="ECO:0000313" key="6">
    <source>
        <dbReference type="EMBL" id="SEW28993.1"/>
    </source>
</evidence>
<dbReference type="STRING" id="355548.SAMN04487945_2789"/>
<dbReference type="Proteomes" id="UP000198518">
    <property type="component" value="Unassembled WGS sequence"/>
</dbReference>
<dbReference type="OrthoDB" id="120213at2157"/>
<keyword evidence="1 6" id="KW-0808">Transferase</keyword>
<comment type="similarity">
    <text evidence="3">Belongs to the acetyltransferase family. RimJ subfamily.</text>
</comment>
<feature type="compositionally biased region" description="Polar residues" evidence="4">
    <location>
        <begin position="36"/>
        <end position="45"/>
    </location>
</feature>
<name>A0A1I0QP16_9EURY</name>
<feature type="domain" description="N-acetyltransferase" evidence="5">
    <location>
        <begin position="12"/>
        <end position="167"/>
    </location>
</feature>
<evidence type="ECO:0000313" key="7">
    <source>
        <dbReference type="Proteomes" id="UP000198518"/>
    </source>
</evidence>
<dbReference type="CDD" id="cd04301">
    <property type="entry name" value="NAT_SF"/>
    <property type="match status" value="1"/>
</dbReference>
<proteinExistence type="inferred from homology"/>
<keyword evidence="7" id="KW-1185">Reference proteome</keyword>
<dbReference type="InterPro" id="IPR000182">
    <property type="entry name" value="GNAT_dom"/>
</dbReference>
<evidence type="ECO:0000259" key="5">
    <source>
        <dbReference type="PROSITE" id="PS51186"/>
    </source>
</evidence>
<dbReference type="InterPro" id="IPR051531">
    <property type="entry name" value="N-acetyltransferase"/>
</dbReference>
<dbReference type="GO" id="GO:0016747">
    <property type="term" value="F:acyltransferase activity, transferring groups other than amino-acyl groups"/>
    <property type="evidence" value="ECO:0007669"/>
    <property type="project" value="InterPro"/>
</dbReference>
<dbReference type="Pfam" id="PF13302">
    <property type="entry name" value="Acetyltransf_3"/>
    <property type="match status" value="1"/>
</dbReference>
<dbReference type="AlphaFoldDB" id="A0A1I0QP16"/>
<reference evidence="6 7" key="1">
    <citation type="submission" date="2016-10" db="EMBL/GenBank/DDBJ databases">
        <authorList>
            <person name="de Groot N.N."/>
        </authorList>
    </citation>
    <scope>NUCLEOTIDE SEQUENCE [LARGE SCALE GENOMIC DNA]</scope>
    <source>
        <strain evidence="6 7">CGMCC 1.5337</strain>
    </source>
</reference>
<dbReference type="EMBL" id="FOJA01000001">
    <property type="protein sequence ID" value="SEW28993.1"/>
    <property type="molecule type" value="Genomic_DNA"/>
</dbReference>